<gene>
    <name evidence="1" type="ORF">ACEZDE_18220</name>
</gene>
<keyword evidence="2" id="KW-1185">Reference proteome</keyword>
<evidence type="ECO:0000313" key="2">
    <source>
        <dbReference type="Proteomes" id="UP001592531"/>
    </source>
</evidence>
<dbReference type="RefSeq" id="WP_380537352.1">
    <property type="nucleotide sequence ID" value="NZ_JBHFAB010000013.1"/>
</dbReference>
<name>A0ABV6VXV7_9ACTN</name>
<sequence>MNGHEHYAEAERLLAIAERGSTGMTDLTTDEISRMTAGAQVHAILALAAATALPTQRMLITDSLQGWFKAVEGVEPEVDD</sequence>
<accession>A0ABV6VXV7</accession>
<organism evidence="1 2">
    <name type="scientific">Streptacidiphilus cavernicola</name>
    <dbReference type="NCBI Taxonomy" id="3342716"/>
    <lineage>
        <taxon>Bacteria</taxon>
        <taxon>Bacillati</taxon>
        <taxon>Actinomycetota</taxon>
        <taxon>Actinomycetes</taxon>
        <taxon>Kitasatosporales</taxon>
        <taxon>Streptomycetaceae</taxon>
        <taxon>Streptacidiphilus</taxon>
    </lineage>
</organism>
<evidence type="ECO:0000313" key="1">
    <source>
        <dbReference type="EMBL" id="MFC1418556.1"/>
    </source>
</evidence>
<dbReference type="Proteomes" id="UP001592531">
    <property type="component" value="Unassembled WGS sequence"/>
</dbReference>
<proteinExistence type="predicted"/>
<dbReference type="EMBL" id="JBHFAB010000013">
    <property type="protein sequence ID" value="MFC1418556.1"/>
    <property type="molecule type" value="Genomic_DNA"/>
</dbReference>
<comment type="caution">
    <text evidence="1">The sequence shown here is derived from an EMBL/GenBank/DDBJ whole genome shotgun (WGS) entry which is preliminary data.</text>
</comment>
<reference evidence="1 2" key="1">
    <citation type="submission" date="2024-09" db="EMBL/GenBank/DDBJ databases">
        <authorList>
            <person name="Lee S.D."/>
        </authorList>
    </citation>
    <scope>NUCLEOTIDE SEQUENCE [LARGE SCALE GENOMIC DNA]</scope>
    <source>
        <strain evidence="1 2">N8-3</strain>
    </source>
</reference>
<protein>
    <submittedName>
        <fullName evidence="1">Uncharacterized protein</fullName>
    </submittedName>
</protein>